<dbReference type="InterPro" id="IPR002314">
    <property type="entry name" value="aa-tRNA-synt_IIb"/>
</dbReference>
<evidence type="ECO:0000256" key="12">
    <source>
        <dbReference type="SAM" id="MobiDB-lite"/>
    </source>
</evidence>
<dbReference type="NCBIfam" id="TIGR00414">
    <property type="entry name" value="serS"/>
    <property type="match status" value="1"/>
</dbReference>
<dbReference type="SUPFAM" id="SSF55681">
    <property type="entry name" value="Class II aaRS and biotin synthetases"/>
    <property type="match status" value="1"/>
</dbReference>
<keyword evidence="4" id="KW-0547">Nucleotide-binding</keyword>
<dbReference type="InterPro" id="IPR006195">
    <property type="entry name" value="aa-tRNA-synth_II"/>
</dbReference>
<feature type="non-terminal residue" evidence="14">
    <location>
        <position position="437"/>
    </location>
</feature>
<feature type="binding site" evidence="11">
    <location>
        <begin position="224"/>
        <end position="226"/>
    </location>
    <ligand>
        <name>ATP</name>
        <dbReference type="ChEBI" id="CHEBI:30616"/>
    </ligand>
</feature>
<dbReference type="GO" id="GO:0005524">
    <property type="term" value="F:ATP binding"/>
    <property type="evidence" value="ECO:0007669"/>
    <property type="project" value="UniProtKB-KW"/>
</dbReference>
<evidence type="ECO:0000313" key="15">
    <source>
        <dbReference type="Proteomes" id="UP000536381"/>
    </source>
</evidence>
<evidence type="ECO:0000256" key="9">
    <source>
        <dbReference type="ARBA" id="ARBA00048823"/>
    </source>
</evidence>
<dbReference type="OrthoDB" id="10264585at2759"/>
<dbReference type="InterPro" id="IPR002317">
    <property type="entry name" value="Ser-tRNA-ligase_type_1"/>
</dbReference>
<evidence type="ECO:0000256" key="3">
    <source>
        <dbReference type="ARBA" id="ARBA00022598"/>
    </source>
</evidence>
<evidence type="ECO:0000256" key="2">
    <source>
        <dbReference type="ARBA" id="ARBA00012840"/>
    </source>
</evidence>
<gene>
    <name evidence="14" type="primary">Sars</name>
    <name evidence="14" type="ORF">SEMFRA_R07500</name>
</gene>
<keyword evidence="6" id="KW-0030">Aminoacyl-tRNA synthetase</keyword>
<dbReference type="CDD" id="cd00770">
    <property type="entry name" value="SerRS_core"/>
    <property type="match status" value="1"/>
</dbReference>
<dbReference type="Proteomes" id="UP000536381">
    <property type="component" value="Unassembled WGS sequence"/>
</dbReference>
<evidence type="ECO:0000313" key="14">
    <source>
        <dbReference type="EMBL" id="NXR11561.1"/>
    </source>
</evidence>
<dbReference type="PRINTS" id="PR00981">
    <property type="entry name" value="TRNASYNTHSER"/>
</dbReference>
<keyword evidence="5 11" id="KW-0067">ATP-binding</keyword>
<dbReference type="EC" id="6.1.1.11" evidence="2"/>
<feature type="compositionally biased region" description="Basic and acidic residues" evidence="12">
    <location>
        <begin position="401"/>
        <end position="414"/>
    </location>
</feature>
<evidence type="ECO:0000256" key="5">
    <source>
        <dbReference type="ARBA" id="ARBA00022840"/>
    </source>
</evidence>
<dbReference type="InterPro" id="IPR033729">
    <property type="entry name" value="SerRS_core"/>
</dbReference>
<evidence type="ECO:0000256" key="6">
    <source>
        <dbReference type="ARBA" id="ARBA00023146"/>
    </source>
</evidence>
<dbReference type="AlphaFoldDB" id="A0A7L2IP24"/>
<dbReference type="GO" id="GO:0004828">
    <property type="term" value="F:serine-tRNA ligase activity"/>
    <property type="evidence" value="ECO:0007669"/>
    <property type="project" value="UniProtKB-EC"/>
</dbReference>
<dbReference type="FunFam" id="3.30.930.10:FF:000027">
    <property type="entry name" value="Serine--tRNA ligase, cytoplasmic"/>
    <property type="match status" value="1"/>
</dbReference>
<keyword evidence="15" id="KW-1185">Reference proteome</keyword>
<evidence type="ECO:0000256" key="1">
    <source>
        <dbReference type="ARBA" id="ARBA00010728"/>
    </source>
</evidence>
<dbReference type="PIRSF" id="PIRSF001529">
    <property type="entry name" value="Ser-tRNA-synth_IIa"/>
    <property type="match status" value="1"/>
</dbReference>
<evidence type="ECO:0000256" key="7">
    <source>
        <dbReference type="ARBA" id="ARBA00031113"/>
    </source>
</evidence>
<evidence type="ECO:0000256" key="11">
    <source>
        <dbReference type="PIRSR" id="PIRSR001529-2"/>
    </source>
</evidence>
<dbReference type="Pfam" id="PF00587">
    <property type="entry name" value="tRNA-synt_2b"/>
    <property type="match status" value="1"/>
</dbReference>
<dbReference type="PANTHER" id="PTHR11778">
    <property type="entry name" value="SERYL-TRNA SYNTHETASE"/>
    <property type="match status" value="1"/>
</dbReference>
<dbReference type="InterPro" id="IPR045864">
    <property type="entry name" value="aa-tRNA-synth_II/BPL/LPL"/>
</dbReference>
<dbReference type="Gene3D" id="3.30.930.10">
    <property type="entry name" value="Bira Bifunctional Protein, Domain 2"/>
    <property type="match status" value="1"/>
</dbReference>
<feature type="compositionally biased region" description="Polar residues" evidence="12">
    <location>
        <begin position="428"/>
        <end position="437"/>
    </location>
</feature>
<comment type="similarity">
    <text evidence="1">Belongs to the class-II aminoacyl-tRNA synthetase family. Type-1 seryl-tRNA synthetase subfamily.</text>
</comment>
<feature type="binding site" evidence="10">
    <location>
        <position position="247"/>
    </location>
    <ligand>
        <name>L-serine</name>
        <dbReference type="ChEBI" id="CHEBI:33384"/>
    </ligand>
</feature>
<feature type="binding site" evidence="10">
    <location>
        <position position="349"/>
    </location>
    <ligand>
        <name>L-serine</name>
        <dbReference type="ChEBI" id="CHEBI:33384"/>
    </ligand>
</feature>
<name>A0A7L2IP24_9PICI</name>
<feature type="binding site" evidence="10">
    <location>
        <position position="224"/>
    </location>
    <ligand>
        <name>L-serine</name>
        <dbReference type="ChEBI" id="CHEBI:33384"/>
    </ligand>
</feature>
<comment type="caution">
    <text evidence="14">The sequence shown here is derived from an EMBL/GenBank/DDBJ whole genome shotgun (WGS) entry which is preliminary data.</text>
</comment>
<comment type="catalytic activity">
    <reaction evidence="8">
        <text>tRNA(Sec) + L-serine + ATP = L-seryl-tRNA(Sec) + AMP + diphosphate + H(+)</text>
        <dbReference type="Rhea" id="RHEA:42580"/>
        <dbReference type="Rhea" id="RHEA-COMP:9742"/>
        <dbReference type="Rhea" id="RHEA-COMP:10128"/>
        <dbReference type="ChEBI" id="CHEBI:15378"/>
        <dbReference type="ChEBI" id="CHEBI:30616"/>
        <dbReference type="ChEBI" id="CHEBI:33019"/>
        <dbReference type="ChEBI" id="CHEBI:33384"/>
        <dbReference type="ChEBI" id="CHEBI:78442"/>
        <dbReference type="ChEBI" id="CHEBI:78533"/>
        <dbReference type="ChEBI" id="CHEBI:456215"/>
        <dbReference type="EC" id="6.1.1.11"/>
    </reaction>
</comment>
<dbReference type="PROSITE" id="PS50862">
    <property type="entry name" value="AA_TRNA_LIGASE_II"/>
    <property type="match status" value="1"/>
</dbReference>
<feature type="domain" description="Aminoacyl-transfer RNA synthetases class-II family profile" evidence="13">
    <location>
        <begin position="125"/>
        <end position="391"/>
    </location>
</feature>
<reference evidence="14 15" key="1">
    <citation type="submission" date="2019-09" db="EMBL/GenBank/DDBJ databases">
        <title>Bird 10,000 Genomes (B10K) Project - Family phase.</title>
        <authorList>
            <person name="Zhang G."/>
        </authorList>
    </citation>
    <scope>NUCLEOTIDE SEQUENCE [LARGE SCALE GENOMIC DNA]</scope>
    <source>
        <strain evidence="14">B10K-DU-001-42</strain>
        <tissue evidence="14">Muscle</tissue>
    </source>
</reference>
<dbReference type="EMBL" id="VWYK01072771">
    <property type="protein sequence ID" value="NXR11561.1"/>
    <property type="molecule type" value="Genomic_DNA"/>
</dbReference>
<evidence type="ECO:0000259" key="13">
    <source>
        <dbReference type="PROSITE" id="PS50862"/>
    </source>
</evidence>
<keyword evidence="3" id="KW-0436">Ligase</keyword>
<dbReference type="GO" id="GO:0006434">
    <property type="term" value="P:seryl-tRNA aminoacylation"/>
    <property type="evidence" value="ECO:0007669"/>
    <property type="project" value="InterPro"/>
</dbReference>
<accession>A0A7L2IP24</accession>
<feature type="site" description="Important for serine binding" evidence="10">
    <location>
        <position position="351"/>
    </location>
</feature>
<feature type="binding site" evidence="11">
    <location>
        <begin position="313"/>
        <end position="316"/>
    </location>
    <ligand>
        <name>ATP</name>
        <dbReference type="ChEBI" id="CHEBI:30616"/>
    </ligand>
</feature>
<feature type="binding site" evidence="10">
    <location>
        <position position="193"/>
    </location>
    <ligand>
        <name>L-serine</name>
        <dbReference type="ChEBI" id="CHEBI:33384"/>
    </ligand>
</feature>
<feature type="region of interest" description="Disordered" evidence="12">
    <location>
        <begin position="394"/>
        <end position="437"/>
    </location>
</feature>
<protein>
    <recommendedName>
        <fullName evidence="2">serine--tRNA ligase</fullName>
        <ecNumber evidence="2">6.1.1.11</ecNumber>
    </recommendedName>
    <alternativeName>
        <fullName evidence="7">Seryl-tRNA synthetase</fullName>
    </alternativeName>
</protein>
<comment type="catalytic activity">
    <reaction evidence="9">
        <text>tRNA(Ser) + L-serine + ATP = L-seryl-tRNA(Ser) + AMP + diphosphate + H(+)</text>
        <dbReference type="Rhea" id="RHEA:12292"/>
        <dbReference type="Rhea" id="RHEA-COMP:9669"/>
        <dbReference type="Rhea" id="RHEA-COMP:9703"/>
        <dbReference type="ChEBI" id="CHEBI:15378"/>
        <dbReference type="ChEBI" id="CHEBI:30616"/>
        <dbReference type="ChEBI" id="CHEBI:33019"/>
        <dbReference type="ChEBI" id="CHEBI:33384"/>
        <dbReference type="ChEBI" id="CHEBI:78442"/>
        <dbReference type="ChEBI" id="CHEBI:78533"/>
        <dbReference type="ChEBI" id="CHEBI:456215"/>
        <dbReference type="EC" id="6.1.1.11"/>
    </reaction>
</comment>
<evidence type="ECO:0000256" key="10">
    <source>
        <dbReference type="PIRSR" id="PIRSR001529-1"/>
    </source>
</evidence>
<sequence>QLTGAVSQALQVSQIKQVRLLIDEAILQCDAERLRLEAERFESLREIGNLLHPSVPISNDEDVDNKVERVWGDCSCRKKYSHVDLVVMVDGYEGEKGAVPGGLVPWAVCVTGGGIPCPQGPLVFLEQALIQYALQSLRAKGYTPVYTPFFMRKEVMQEVAQLSQFDEELYKVIGKGSEKAEDSSIDEKYLIATSEQPIAALHRDEWLRPEELPLKYAGLSTCFRQEVGSHGRDTRGIFRVHQFEKIEQFVYSSPHDNKSWEMFEEMMATAEEFYQSLGIPYHVINIVSGSLNHAASKKLDLEAWFPGSGAFRELVSCSNCTDYQARRLRIRYGQTKKMMDKVEFVHMLNATMCATTRTICAILENHQTEEGIRIPEKLQAFMPPDLRELIPFVRPAPIEQEQSKKQKKQQEGGKKKAGGGSQRVLEEQMQNMGVNSA</sequence>
<evidence type="ECO:0000256" key="8">
    <source>
        <dbReference type="ARBA" id="ARBA00047929"/>
    </source>
</evidence>
<feature type="non-terminal residue" evidence="14">
    <location>
        <position position="1"/>
    </location>
</feature>
<feature type="binding site" evidence="11">
    <location>
        <begin position="240"/>
        <end position="243"/>
    </location>
    <ligand>
        <name>ATP</name>
        <dbReference type="ChEBI" id="CHEBI:30616"/>
    </ligand>
</feature>
<organism evidence="14 15">
    <name type="scientific">Semnornis frantzii</name>
    <dbReference type="NCBI Taxonomy" id="91796"/>
    <lineage>
        <taxon>Eukaryota</taxon>
        <taxon>Metazoa</taxon>
        <taxon>Chordata</taxon>
        <taxon>Craniata</taxon>
        <taxon>Vertebrata</taxon>
        <taxon>Euteleostomi</taxon>
        <taxon>Archelosauria</taxon>
        <taxon>Archosauria</taxon>
        <taxon>Dinosauria</taxon>
        <taxon>Saurischia</taxon>
        <taxon>Theropoda</taxon>
        <taxon>Coelurosauria</taxon>
        <taxon>Aves</taxon>
        <taxon>Neognathae</taxon>
        <taxon>Neoaves</taxon>
        <taxon>Telluraves</taxon>
        <taxon>Coraciimorphae</taxon>
        <taxon>Piciformes</taxon>
        <taxon>Ramphastidae</taxon>
        <taxon>Semnornis</taxon>
    </lineage>
</organism>
<evidence type="ECO:0000256" key="4">
    <source>
        <dbReference type="ARBA" id="ARBA00022741"/>
    </source>
</evidence>
<proteinExistence type="inferred from homology"/>